<dbReference type="Proteomes" id="UP000245207">
    <property type="component" value="Unassembled WGS sequence"/>
</dbReference>
<comment type="caution">
    <text evidence="6">The sequence shown here is derived from an EMBL/GenBank/DDBJ whole genome shotgun (WGS) entry which is preliminary data.</text>
</comment>
<accession>A0A2U1M4V5</accession>
<dbReference type="GO" id="GO:0005524">
    <property type="term" value="F:ATP binding"/>
    <property type="evidence" value="ECO:0007669"/>
    <property type="project" value="InterPro"/>
</dbReference>
<dbReference type="EMBL" id="PKPP01006520">
    <property type="protein sequence ID" value="PWA56254.1"/>
    <property type="molecule type" value="Genomic_DNA"/>
</dbReference>
<gene>
    <name evidence="6" type="ORF">CTI12_AA413110</name>
</gene>
<evidence type="ECO:0000313" key="6">
    <source>
        <dbReference type="EMBL" id="PWA56254.1"/>
    </source>
</evidence>
<dbReference type="SUPFAM" id="SSF55681">
    <property type="entry name" value="Class II aaRS and biotin synthetases"/>
    <property type="match status" value="1"/>
</dbReference>
<proteinExistence type="predicted"/>
<keyword evidence="3" id="KW-0067">ATP-binding</keyword>
<reference evidence="6 7" key="1">
    <citation type="journal article" date="2018" name="Mol. Plant">
        <title>The genome of Artemisia annua provides insight into the evolution of Asteraceae family and artemisinin biosynthesis.</title>
        <authorList>
            <person name="Shen Q."/>
            <person name="Zhang L."/>
            <person name="Liao Z."/>
            <person name="Wang S."/>
            <person name="Yan T."/>
            <person name="Shi P."/>
            <person name="Liu M."/>
            <person name="Fu X."/>
            <person name="Pan Q."/>
            <person name="Wang Y."/>
            <person name="Lv Z."/>
            <person name="Lu X."/>
            <person name="Zhang F."/>
            <person name="Jiang W."/>
            <person name="Ma Y."/>
            <person name="Chen M."/>
            <person name="Hao X."/>
            <person name="Li L."/>
            <person name="Tang Y."/>
            <person name="Lv G."/>
            <person name="Zhou Y."/>
            <person name="Sun X."/>
            <person name="Brodelius P.E."/>
            <person name="Rose J.K.C."/>
            <person name="Tang K."/>
        </authorList>
    </citation>
    <scope>NUCLEOTIDE SEQUENCE [LARGE SCALE GENOMIC DNA]</scope>
    <source>
        <strain evidence="7">cv. Huhao1</strain>
        <tissue evidence="6">Leaf</tissue>
    </source>
</reference>
<dbReference type="PROSITE" id="PS50862">
    <property type="entry name" value="AA_TRNA_LIGASE_II"/>
    <property type="match status" value="1"/>
</dbReference>
<dbReference type="Gene3D" id="3.30.930.10">
    <property type="entry name" value="Bira Bifunctional Protein, Domain 2"/>
    <property type="match status" value="1"/>
</dbReference>
<dbReference type="InterPro" id="IPR045864">
    <property type="entry name" value="aa-tRNA-synth_II/BPL/LPL"/>
</dbReference>
<dbReference type="InterPro" id="IPR004364">
    <property type="entry name" value="Aa-tRNA-synt_II"/>
</dbReference>
<dbReference type="InterPro" id="IPR006195">
    <property type="entry name" value="aa-tRNA-synth_II"/>
</dbReference>
<feature type="domain" description="Aminoacyl-transfer RNA synthetases class-II family profile" evidence="5">
    <location>
        <begin position="1"/>
        <end position="48"/>
    </location>
</feature>
<dbReference type="Pfam" id="PF00152">
    <property type="entry name" value="tRNA-synt_2"/>
    <property type="match status" value="1"/>
</dbReference>
<dbReference type="PANTHER" id="PTHR42918:SF9">
    <property type="entry name" value="LYSINE--TRNA LIGASE"/>
    <property type="match status" value="1"/>
</dbReference>
<dbReference type="GO" id="GO:0000049">
    <property type="term" value="F:tRNA binding"/>
    <property type="evidence" value="ECO:0007669"/>
    <property type="project" value="TreeGrafter"/>
</dbReference>
<evidence type="ECO:0000256" key="4">
    <source>
        <dbReference type="SAM" id="MobiDB-lite"/>
    </source>
</evidence>
<keyword evidence="1" id="KW-0436">Ligase</keyword>
<evidence type="ECO:0000313" key="7">
    <source>
        <dbReference type="Proteomes" id="UP000245207"/>
    </source>
</evidence>
<feature type="region of interest" description="Disordered" evidence="4">
    <location>
        <begin position="55"/>
        <end position="83"/>
    </location>
</feature>
<dbReference type="OrthoDB" id="21243at2759"/>
<dbReference type="GO" id="GO:0004824">
    <property type="term" value="F:lysine-tRNA ligase activity"/>
    <property type="evidence" value="ECO:0007669"/>
    <property type="project" value="TreeGrafter"/>
</dbReference>
<evidence type="ECO:0000256" key="3">
    <source>
        <dbReference type="ARBA" id="ARBA00022840"/>
    </source>
</evidence>
<dbReference type="AlphaFoldDB" id="A0A2U1M4V5"/>
<feature type="compositionally biased region" description="Basic and acidic residues" evidence="4">
    <location>
        <begin position="60"/>
        <end position="77"/>
    </location>
</feature>
<name>A0A2U1M4V5_ARTAN</name>
<dbReference type="GO" id="GO:0006430">
    <property type="term" value="P:lysyl-tRNA aminoacylation"/>
    <property type="evidence" value="ECO:0007669"/>
    <property type="project" value="TreeGrafter"/>
</dbReference>
<dbReference type="STRING" id="35608.A0A2U1M4V5"/>
<protein>
    <submittedName>
        <fullName evidence="6">Lysyl-tRNA synthetase</fullName>
    </submittedName>
</protein>
<evidence type="ECO:0000259" key="5">
    <source>
        <dbReference type="PROSITE" id="PS50862"/>
    </source>
</evidence>
<keyword evidence="2" id="KW-0547">Nucleotide-binding</keyword>
<evidence type="ECO:0000256" key="1">
    <source>
        <dbReference type="ARBA" id="ARBA00022598"/>
    </source>
</evidence>
<organism evidence="6 7">
    <name type="scientific">Artemisia annua</name>
    <name type="common">Sweet wormwood</name>
    <dbReference type="NCBI Taxonomy" id="35608"/>
    <lineage>
        <taxon>Eukaryota</taxon>
        <taxon>Viridiplantae</taxon>
        <taxon>Streptophyta</taxon>
        <taxon>Embryophyta</taxon>
        <taxon>Tracheophyta</taxon>
        <taxon>Spermatophyta</taxon>
        <taxon>Magnoliopsida</taxon>
        <taxon>eudicotyledons</taxon>
        <taxon>Gunneridae</taxon>
        <taxon>Pentapetalae</taxon>
        <taxon>asterids</taxon>
        <taxon>campanulids</taxon>
        <taxon>Asterales</taxon>
        <taxon>Asteraceae</taxon>
        <taxon>Asteroideae</taxon>
        <taxon>Anthemideae</taxon>
        <taxon>Artemisiinae</taxon>
        <taxon>Artemisia</taxon>
    </lineage>
</organism>
<sequence>MGDDNEMALDENYCTALDYGLPPTAGGGLGIDRLTMLLTDSQNIKADPIHWQMKNLPFSHSEKPRKEEESLRQELGKQARRRSSLAEKGLMHLHPISVKSTLVIGRATIETLPLDLELVSLMRRTGSYQISCPIKSSWQKNLNNIQQSLTSKQ</sequence>
<dbReference type="GO" id="GO:0005829">
    <property type="term" value="C:cytosol"/>
    <property type="evidence" value="ECO:0007669"/>
    <property type="project" value="TreeGrafter"/>
</dbReference>
<evidence type="ECO:0000256" key="2">
    <source>
        <dbReference type="ARBA" id="ARBA00022741"/>
    </source>
</evidence>
<keyword evidence="6" id="KW-0030">Aminoacyl-tRNA synthetase</keyword>
<dbReference type="PANTHER" id="PTHR42918">
    <property type="entry name" value="LYSYL-TRNA SYNTHETASE"/>
    <property type="match status" value="1"/>
</dbReference>
<keyword evidence="7" id="KW-1185">Reference proteome</keyword>